<accession>A0A031JMY4</accession>
<dbReference type="Pfam" id="PF09343">
    <property type="entry name" value="DUF2460"/>
    <property type="match status" value="1"/>
</dbReference>
<evidence type="ECO:0000313" key="5">
    <source>
        <dbReference type="Proteomes" id="UP000024329"/>
    </source>
</evidence>
<evidence type="ECO:0000259" key="2">
    <source>
        <dbReference type="Pfam" id="PF23844"/>
    </source>
</evidence>
<dbReference type="PATRIC" id="fig|158500.4.peg.4913"/>
<organism evidence="4 5">
    <name type="scientific">Novosphingobium resinovorum</name>
    <dbReference type="NCBI Taxonomy" id="158500"/>
    <lineage>
        <taxon>Bacteria</taxon>
        <taxon>Pseudomonadati</taxon>
        <taxon>Pseudomonadota</taxon>
        <taxon>Alphaproteobacteria</taxon>
        <taxon>Sphingomonadales</taxon>
        <taxon>Sphingomonadaceae</taxon>
        <taxon>Novosphingobium</taxon>
    </lineage>
</organism>
<dbReference type="EMBL" id="JFYZ01000043">
    <property type="protein sequence ID" value="EZP74638.1"/>
    <property type="molecule type" value="Genomic_DNA"/>
</dbReference>
<dbReference type="Proteomes" id="UP000024329">
    <property type="component" value="Unassembled WGS sequence"/>
</dbReference>
<dbReference type="RefSeq" id="WP_008829057.1">
    <property type="nucleotide sequence ID" value="NZ_JFYZ01000043.1"/>
</dbReference>
<evidence type="ECO:0000259" key="1">
    <source>
        <dbReference type="Pfam" id="PF09343"/>
    </source>
</evidence>
<evidence type="ECO:0000259" key="3">
    <source>
        <dbReference type="Pfam" id="PF23845"/>
    </source>
</evidence>
<evidence type="ECO:0000313" key="4">
    <source>
        <dbReference type="EMBL" id="EZP74638.1"/>
    </source>
</evidence>
<feature type="domain" description="Non-contractile tail sheath TIM barrel" evidence="3">
    <location>
        <begin position="212"/>
        <end position="557"/>
    </location>
</feature>
<proteinExistence type="predicted"/>
<feature type="domain" description="DUF2460" evidence="1">
    <location>
        <begin position="575"/>
        <end position="777"/>
    </location>
</feature>
<feature type="domain" description="Non-contractile tail sheath N-terminal" evidence="2">
    <location>
        <begin position="18"/>
        <end position="207"/>
    </location>
</feature>
<sequence length="780" mass="84301">MAFWLASKREGQASDWLMRFDPRFWTVNFPRPIVATVVSTSPDALRVEASFLRRADLGGLIWDSVDTLDHPLLAYRTDRDYAHTSLRFRWRSGGLIPLDAINGPTLTIEGRDEAGAPHTWYVRLWNYAQGTGEDAVVTLDFSALDGGYALPADADRVWPSAIERMFISFAPPGYDGTSPDPLPDEAEGWFEMSEIASDGARAMLEIGDVILPANGLAMATGYDDQGVQTPARLIRAVRQLGYRGSVVHYLGMSHYFRLAANAGQYLAGQGGDPLNGPTRSWHRAFFAGCLAAGLSPMASLSYELLDQHCPEAWKQRDWGGSPALTGWDPPSTLLSPANADAMTWLQAVGAAFAGLLAEVGAPVRFQIGEPWWWTFGDGRICLYDDAARAAFDGSPVAIPDMRAPLAPAQTAMLDQAGAVLAQSTADLVAAVRTAVAPAPVEALALVFTPTLLAPDMPDLKRANLPIGWAAPAFDRLQVEDYDWLTAGADAHRRNAHAEVDARLGYPPSKQDYLAGFVLRPDQHDQWRRIDAGIDEALTRAPHEVVVWALPQVARDGYVRLPPPPISGADPMQAFDDVLYPLALGRDATVVPEFSTSVSVTASGFERRNSLWSNARLRFDVGPGVRSEAELGALIAFFRARRGPARGFRLRDPSDFSSSGMVAAPGPLDQPLGTGDGIKAGFPLIKRYGEGEDAQVRRITRPDFATVLVSIDGALQVGNWTLAEHGFVTFDEAPPVGADVRAGFLFDVPVRFAEDSLEVSGAAFAAGEAPSVPVVEIREAS</sequence>
<dbReference type="eggNOG" id="COG5448">
    <property type="taxonomic scope" value="Bacteria"/>
</dbReference>
<dbReference type="InterPro" id="IPR011740">
    <property type="entry name" value="DUF2460"/>
</dbReference>
<dbReference type="InterPro" id="IPR057122">
    <property type="entry name" value="TIM-barrel_NCTSP"/>
</dbReference>
<reference evidence="4 5" key="1">
    <citation type="submission" date="2014-03" db="EMBL/GenBank/DDBJ databases">
        <title>Whole genome sequence of Novosphingobium resinovorum KF1.</title>
        <authorList>
            <person name="Gan H.M."/>
            <person name="Gan H.Y."/>
            <person name="Chew T.H."/>
            <person name="Savka M.A."/>
        </authorList>
    </citation>
    <scope>NUCLEOTIDE SEQUENCE [LARGE SCALE GENOMIC DNA]</scope>
    <source>
        <strain evidence="4 5">KF1</strain>
    </source>
</reference>
<dbReference type="NCBIfam" id="TIGR02217">
    <property type="entry name" value="chp_TIGR02217"/>
    <property type="match status" value="1"/>
</dbReference>
<dbReference type="Pfam" id="PF23845">
    <property type="entry name" value="TIM-barrel_NCTSP"/>
    <property type="match status" value="1"/>
</dbReference>
<name>A0A031JMY4_9SPHN</name>
<dbReference type="AlphaFoldDB" id="A0A031JMY4"/>
<evidence type="ECO:0008006" key="6">
    <source>
        <dbReference type="Google" id="ProtNLM"/>
    </source>
</evidence>
<dbReference type="Pfam" id="PF23844">
    <property type="entry name" value="NCTSP_N"/>
    <property type="match status" value="1"/>
</dbReference>
<comment type="caution">
    <text evidence="4">The sequence shown here is derived from an EMBL/GenBank/DDBJ whole genome shotgun (WGS) entry which is preliminary data.</text>
</comment>
<protein>
    <recommendedName>
        <fullName evidence="6">TIGR02217 family protein</fullName>
    </recommendedName>
</protein>
<gene>
    <name evidence="4" type="ORF">BV97_04834</name>
</gene>
<dbReference type="STRING" id="158500.BES08_15525"/>
<dbReference type="InterPro" id="IPR057102">
    <property type="entry name" value="NCTSP_N"/>
</dbReference>